<evidence type="ECO:0000256" key="2">
    <source>
        <dbReference type="SAM" id="Phobius"/>
    </source>
</evidence>
<feature type="transmembrane region" description="Helical" evidence="2">
    <location>
        <begin position="34"/>
        <end position="54"/>
    </location>
</feature>
<dbReference type="OrthoDB" id="9768004at2"/>
<protein>
    <recommendedName>
        <fullName evidence="7">PEGA domain-containing protein</fullName>
    </recommendedName>
</protein>
<sequence length="688" mass="75103">MPQPEAPNGTITPSAFQPLGDAPPTPPPRRNWRYWLLPTVLLLFVVIMGFLFSARSVEINVDSTNPANVEVGGLHLVLGGRYLLRPGEYSLEISAKGYYPLLTTLGVTREDSQRYTFDPQPLPGRVTIVSQPAGAVIRVAGKPLGQTPSPILELAPGDYSLELEHPHYLPVTRTISVTGRDQAQTFENRLAPAWANVTVASQPAGAEILVNGEPRGVTPATLEILQGERELALRKMGFTEAEQTLNVRAGQAIDLAIIKLVPAAGLLTLSSTPSGANVTLDGDFQGQTPLTLSLKPDQPQRLMLSRSGYRRHTETVRLSAGASDQRAIALVAELGTVDLQVTPAGAEVRVNGKLVGTGNQTLSLPAHEHRVQVSLAGYNTVNQRLTPRPSLEQRVSIDLQTEKEARLARLQPEITTALGQTLRLFIPGESGPAEFTMGSSRREPGRRANEVLRPVSLRRMFYLQTTEVTNAQFRQFLASHNSGQAQASSLNREHQPVAQVSWQQAARFCNWLSEREGLAPFYQQEQGIVTGFNPGAIGYRLPTEAEWSWAARTRGDQLLTFPWGETFPPTVVTGNYADTSSAYITGRTINGYNDDQAVSATVASFPPNHYGLYDLGGNVAEWVHDVYRIPGANSAAETDPTGPKTGDNYVIRGSSWAMGRRSELRLPYRDYGQAGRDDVGFRLARYAE</sequence>
<feature type="region of interest" description="Disordered" evidence="1">
    <location>
        <begin position="1"/>
        <end position="23"/>
    </location>
</feature>
<feature type="domain" description="Sulfatase-modifying factor enzyme-like" evidence="3">
    <location>
        <begin position="434"/>
        <end position="685"/>
    </location>
</feature>
<dbReference type="InterPro" id="IPR013229">
    <property type="entry name" value="PEGA"/>
</dbReference>
<dbReference type="Pfam" id="PF08308">
    <property type="entry name" value="PEGA"/>
    <property type="match status" value="4"/>
</dbReference>
<gene>
    <name evidence="5" type="ORF">CWI75_13990</name>
</gene>
<organism evidence="5 6">
    <name type="scientific">Kineobactrum sediminis</name>
    <dbReference type="NCBI Taxonomy" id="1905677"/>
    <lineage>
        <taxon>Bacteria</taxon>
        <taxon>Pseudomonadati</taxon>
        <taxon>Pseudomonadota</taxon>
        <taxon>Gammaproteobacteria</taxon>
        <taxon>Cellvibrionales</taxon>
        <taxon>Halieaceae</taxon>
        <taxon>Kineobactrum</taxon>
    </lineage>
</organism>
<dbReference type="InterPro" id="IPR016187">
    <property type="entry name" value="CTDL_fold"/>
</dbReference>
<reference evidence="6" key="1">
    <citation type="submission" date="2017-11" db="EMBL/GenBank/DDBJ databases">
        <title>The draft genome sequence of Chromatocurvus sp. F02.</title>
        <authorList>
            <person name="Du Z.-J."/>
            <person name="Chang Y.-Q."/>
        </authorList>
    </citation>
    <scope>NUCLEOTIDE SEQUENCE [LARGE SCALE GENOMIC DNA]</scope>
    <source>
        <strain evidence="6">F02</strain>
    </source>
</reference>
<dbReference type="GO" id="GO:0120147">
    <property type="term" value="F:formylglycine-generating oxidase activity"/>
    <property type="evidence" value="ECO:0007669"/>
    <property type="project" value="TreeGrafter"/>
</dbReference>
<dbReference type="InterPro" id="IPR042095">
    <property type="entry name" value="SUMF_sf"/>
</dbReference>
<evidence type="ECO:0000313" key="6">
    <source>
        <dbReference type="Proteomes" id="UP000234845"/>
    </source>
</evidence>
<keyword evidence="2" id="KW-0812">Transmembrane</keyword>
<dbReference type="InterPro" id="IPR051043">
    <property type="entry name" value="Sulfatase_Mod_Factor_Kinase"/>
</dbReference>
<evidence type="ECO:0008006" key="7">
    <source>
        <dbReference type="Google" id="ProtNLM"/>
    </source>
</evidence>
<feature type="domain" description="PEGA" evidence="4">
    <location>
        <begin position="194"/>
        <end position="255"/>
    </location>
</feature>
<proteinExistence type="predicted"/>
<name>A0A2N5Y0C5_9GAMM</name>
<dbReference type="Proteomes" id="UP000234845">
    <property type="component" value="Unassembled WGS sequence"/>
</dbReference>
<feature type="domain" description="PEGA" evidence="4">
    <location>
        <begin position="125"/>
        <end position="191"/>
    </location>
</feature>
<dbReference type="AlphaFoldDB" id="A0A2N5Y0C5"/>
<dbReference type="Gene3D" id="3.90.1580.10">
    <property type="entry name" value="paralog of FGE (formylglycine-generating enzyme)"/>
    <property type="match status" value="1"/>
</dbReference>
<feature type="domain" description="PEGA" evidence="4">
    <location>
        <begin position="336"/>
        <end position="401"/>
    </location>
</feature>
<keyword evidence="2" id="KW-0472">Membrane</keyword>
<feature type="domain" description="PEGA" evidence="4">
    <location>
        <begin position="265"/>
        <end position="322"/>
    </location>
</feature>
<evidence type="ECO:0000313" key="5">
    <source>
        <dbReference type="EMBL" id="PLW81851.1"/>
    </source>
</evidence>
<dbReference type="RefSeq" id="WP_101522133.1">
    <property type="nucleotide sequence ID" value="NZ_PKLZ01000010.1"/>
</dbReference>
<accession>A0A2N5Y0C5</accession>
<dbReference type="Pfam" id="PF03781">
    <property type="entry name" value="FGE-sulfatase"/>
    <property type="match status" value="1"/>
</dbReference>
<evidence type="ECO:0000259" key="3">
    <source>
        <dbReference type="Pfam" id="PF03781"/>
    </source>
</evidence>
<comment type="caution">
    <text evidence="5">The sequence shown here is derived from an EMBL/GenBank/DDBJ whole genome shotgun (WGS) entry which is preliminary data.</text>
</comment>
<keyword evidence="6" id="KW-1185">Reference proteome</keyword>
<dbReference type="PANTHER" id="PTHR23150:SF19">
    <property type="entry name" value="FORMYLGLYCINE-GENERATING ENZYME"/>
    <property type="match status" value="1"/>
</dbReference>
<dbReference type="InterPro" id="IPR005532">
    <property type="entry name" value="SUMF_dom"/>
</dbReference>
<evidence type="ECO:0000259" key="4">
    <source>
        <dbReference type="Pfam" id="PF08308"/>
    </source>
</evidence>
<dbReference type="PANTHER" id="PTHR23150">
    <property type="entry name" value="SULFATASE MODIFYING FACTOR 1, 2"/>
    <property type="match status" value="1"/>
</dbReference>
<dbReference type="SUPFAM" id="SSF56436">
    <property type="entry name" value="C-type lectin-like"/>
    <property type="match status" value="1"/>
</dbReference>
<dbReference type="EMBL" id="PKLZ01000010">
    <property type="protein sequence ID" value="PLW81851.1"/>
    <property type="molecule type" value="Genomic_DNA"/>
</dbReference>
<evidence type="ECO:0000256" key="1">
    <source>
        <dbReference type="SAM" id="MobiDB-lite"/>
    </source>
</evidence>
<keyword evidence="2" id="KW-1133">Transmembrane helix</keyword>